<dbReference type="Pfam" id="PF16087">
    <property type="entry name" value="DUF4817"/>
    <property type="match status" value="1"/>
</dbReference>
<evidence type="ECO:0000313" key="4">
    <source>
        <dbReference type="Proteomes" id="UP000499080"/>
    </source>
</evidence>
<dbReference type="InterPro" id="IPR032135">
    <property type="entry name" value="DUF4817"/>
</dbReference>
<feature type="compositionally biased region" description="Polar residues" evidence="1">
    <location>
        <begin position="267"/>
        <end position="293"/>
    </location>
</feature>
<dbReference type="PANTHER" id="PTHR47326">
    <property type="entry name" value="TRANSPOSABLE ELEMENT TC3 TRANSPOSASE-LIKE PROTEIN"/>
    <property type="match status" value="1"/>
</dbReference>
<protein>
    <recommendedName>
        <fullName evidence="2">DUF4817 domain-containing protein</fullName>
    </recommendedName>
</protein>
<evidence type="ECO:0000313" key="3">
    <source>
        <dbReference type="EMBL" id="GBN95813.1"/>
    </source>
</evidence>
<dbReference type="PANTHER" id="PTHR47326:SF1">
    <property type="entry name" value="HTH PSQ-TYPE DOMAIN-CONTAINING PROTEIN"/>
    <property type="match status" value="1"/>
</dbReference>
<keyword evidence="4" id="KW-1185">Reference proteome</keyword>
<dbReference type="EMBL" id="BGPR01026253">
    <property type="protein sequence ID" value="GBN95813.1"/>
    <property type="molecule type" value="Genomic_DNA"/>
</dbReference>
<feature type="domain" description="DUF4817" evidence="2">
    <location>
        <begin position="4"/>
        <end position="39"/>
    </location>
</feature>
<dbReference type="OrthoDB" id="6435261at2759"/>
<dbReference type="Proteomes" id="UP000499080">
    <property type="component" value="Unassembled WGS sequence"/>
</dbReference>
<evidence type="ECO:0000256" key="1">
    <source>
        <dbReference type="SAM" id="MobiDB-lite"/>
    </source>
</evidence>
<name>A0A4Y2T7M5_ARAVE</name>
<dbReference type="InterPro" id="IPR036397">
    <property type="entry name" value="RNaseH_sf"/>
</dbReference>
<accession>A0A4Y2T7M5</accession>
<sequence>MWAKSASRLYRERFPEGRHPARQTILKVVKRLRETGCVTSRPRVRKPSNVGRKVQPEDVLAYALAHPQSKSPEPSLAINMGSTRLIGPVFYEGTLTGQRYLELLQNVITDFVESLPFHQLRNVLFQHDGAPPHKISNAKQYLMETFQNQFIGYGGLVEWPPRSPVLTLLDFFLWGHIKGQICPRSIDPALKLSLVDTHKETVSSQFKFPESNKNPPDFSDFTTVTNRKKLKKDSQVYMANKTDNVSQIYKTPQLPDKEKVSSLKLGKNSSRHVSNSVIKTSHTTVNDSTTSRVHSVDTEPSPYGCSPSVGENDFTVSGI</sequence>
<gene>
    <name evidence="3" type="ORF">AVEN_229317_1</name>
</gene>
<dbReference type="AlphaFoldDB" id="A0A4Y2T7M5"/>
<feature type="region of interest" description="Disordered" evidence="1">
    <location>
        <begin position="262"/>
        <end position="319"/>
    </location>
</feature>
<evidence type="ECO:0000259" key="2">
    <source>
        <dbReference type="Pfam" id="PF16087"/>
    </source>
</evidence>
<dbReference type="GO" id="GO:0003676">
    <property type="term" value="F:nucleic acid binding"/>
    <property type="evidence" value="ECO:0007669"/>
    <property type="project" value="InterPro"/>
</dbReference>
<comment type="caution">
    <text evidence="3">The sequence shown here is derived from an EMBL/GenBank/DDBJ whole genome shotgun (WGS) entry which is preliminary data.</text>
</comment>
<proteinExistence type="predicted"/>
<organism evidence="3 4">
    <name type="scientific">Araneus ventricosus</name>
    <name type="common">Orbweaver spider</name>
    <name type="synonym">Epeira ventricosa</name>
    <dbReference type="NCBI Taxonomy" id="182803"/>
    <lineage>
        <taxon>Eukaryota</taxon>
        <taxon>Metazoa</taxon>
        <taxon>Ecdysozoa</taxon>
        <taxon>Arthropoda</taxon>
        <taxon>Chelicerata</taxon>
        <taxon>Arachnida</taxon>
        <taxon>Araneae</taxon>
        <taxon>Araneomorphae</taxon>
        <taxon>Entelegynae</taxon>
        <taxon>Araneoidea</taxon>
        <taxon>Araneidae</taxon>
        <taxon>Araneus</taxon>
    </lineage>
</organism>
<dbReference type="Gene3D" id="3.30.420.10">
    <property type="entry name" value="Ribonuclease H-like superfamily/Ribonuclease H"/>
    <property type="match status" value="1"/>
</dbReference>
<reference evidence="3 4" key="1">
    <citation type="journal article" date="2019" name="Sci. Rep.">
        <title>Orb-weaving spider Araneus ventricosus genome elucidates the spidroin gene catalogue.</title>
        <authorList>
            <person name="Kono N."/>
            <person name="Nakamura H."/>
            <person name="Ohtoshi R."/>
            <person name="Moran D.A.P."/>
            <person name="Shinohara A."/>
            <person name="Yoshida Y."/>
            <person name="Fujiwara M."/>
            <person name="Mori M."/>
            <person name="Tomita M."/>
            <person name="Arakawa K."/>
        </authorList>
    </citation>
    <scope>NUCLEOTIDE SEQUENCE [LARGE SCALE GENOMIC DNA]</scope>
</reference>